<dbReference type="EMBL" id="CM056742">
    <property type="protein sequence ID" value="KAJ8675555.1"/>
    <property type="molecule type" value="Genomic_DNA"/>
</dbReference>
<reference evidence="1" key="1">
    <citation type="submission" date="2023-04" db="EMBL/GenBank/DDBJ databases">
        <title>A chromosome-level genome assembly of the parasitoid wasp Eretmocerus hayati.</title>
        <authorList>
            <person name="Zhong Y."/>
            <person name="Liu S."/>
            <person name="Liu Y."/>
        </authorList>
    </citation>
    <scope>NUCLEOTIDE SEQUENCE</scope>
    <source>
        <strain evidence="1">ZJU_SS_LIU_2023</strain>
    </source>
</reference>
<accession>A0ACC2P184</accession>
<name>A0ACC2P184_9HYME</name>
<dbReference type="Proteomes" id="UP001239111">
    <property type="component" value="Chromosome 2"/>
</dbReference>
<proteinExistence type="predicted"/>
<gene>
    <name evidence="1" type="ORF">QAD02_011341</name>
</gene>
<feature type="non-terminal residue" evidence="1">
    <location>
        <position position="1"/>
    </location>
</feature>
<feature type="non-terminal residue" evidence="1">
    <location>
        <position position="204"/>
    </location>
</feature>
<protein>
    <submittedName>
        <fullName evidence="1">Uncharacterized protein</fullName>
    </submittedName>
</protein>
<sequence>QNSDGLANNTSYKDIFTLPIDFDQQELEQSVKDAVTALTGIAKYTKILGKNDDLTDIKNLMKDDTAILVGSLLLKFDLILTSGRPVVYLVDPNDERINPDIKSDTTMMKSQCNHCLPLKILHTSIGCIPNVNHVHTYNNKSLLCAIRPIKAGDQLIIYMSSKSIWGKSSRVERQLQHCAFYKSPCECVACTDWSEILDDGIKLM</sequence>
<evidence type="ECO:0000313" key="1">
    <source>
        <dbReference type="EMBL" id="KAJ8675555.1"/>
    </source>
</evidence>
<organism evidence="1 2">
    <name type="scientific">Eretmocerus hayati</name>
    <dbReference type="NCBI Taxonomy" id="131215"/>
    <lineage>
        <taxon>Eukaryota</taxon>
        <taxon>Metazoa</taxon>
        <taxon>Ecdysozoa</taxon>
        <taxon>Arthropoda</taxon>
        <taxon>Hexapoda</taxon>
        <taxon>Insecta</taxon>
        <taxon>Pterygota</taxon>
        <taxon>Neoptera</taxon>
        <taxon>Endopterygota</taxon>
        <taxon>Hymenoptera</taxon>
        <taxon>Apocrita</taxon>
        <taxon>Proctotrupomorpha</taxon>
        <taxon>Chalcidoidea</taxon>
        <taxon>Aphelinidae</taxon>
        <taxon>Aphelininae</taxon>
        <taxon>Eretmocerus</taxon>
    </lineage>
</organism>
<keyword evidence="2" id="KW-1185">Reference proteome</keyword>
<evidence type="ECO:0000313" key="2">
    <source>
        <dbReference type="Proteomes" id="UP001239111"/>
    </source>
</evidence>
<comment type="caution">
    <text evidence="1">The sequence shown here is derived from an EMBL/GenBank/DDBJ whole genome shotgun (WGS) entry which is preliminary data.</text>
</comment>